<proteinExistence type="inferred from homology"/>
<dbReference type="InterPro" id="IPR001841">
    <property type="entry name" value="Znf_RING"/>
</dbReference>
<evidence type="ECO:0000256" key="15">
    <source>
        <dbReference type="SAM" id="MobiDB-lite"/>
    </source>
</evidence>
<dbReference type="CDD" id="cd16461">
    <property type="entry name" value="RING-H2_EL5-like"/>
    <property type="match status" value="1"/>
</dbReference>
<keyword evidence="11 16" id="KW-1133">Transmembrane helix</keyword>
<evidence type="ECO:0000256" key="13">
    <source>
        <dbReference type="ARBA" id="ARBA00024209"/>
    </source>
</evidence>
<comment type="pathway">
    <text evidence="3">Protein modification; protein ubiquitination.</text>
</comment>
<dbReference type="PROSITE" id="PS50089">
    <property type="entry name" value="ZF_RING_2"/>
    <property type="match status" value="1"/>
</dbReference>
<keyword evidence="10" id="KW-0862">Zinc</keyword>
<evidence type="ECO:0000256" key="7">
    <source>
        <dbReference type="ARBA" id="ARBA00022723"/>
    </source>
</evidence>
<evidence type="ECO:0000256" key="3">
    <source>
        <dbReference type="ARBA" id="ARBA00004906"/>
    </source>
</evidence>
<keyword evidence="19" id="KW-1185">Reference proteome</keyword>
<dbReference type="GO" id="GO:0008270">
    <property type="term" value="F:zinc ion binding"/>
    <property type="evidence" value="ECO:0007669"/>
    <property type="project" value="UniProtKB-KW"/>
</dbReference>
<dbReference type="GO" id="GO:0016020">
    <property type="term" value="C:membrane"/>
    <property type="evidence" value="ECO:0007669"/>
    <property type="project" value="UniProtKB-SubCell"/>
</dbReference>
<keyword evidence="6 16" id="KW-0812">Transmembrane</keyword>
<evidence type="ECO:0000313" key="19">
    <source>
        <dbReference type="Proteomes" id="UP000326396"/>
    </source>
</evidence>
<dbReference type="PANTHER" id="PTHR46719">
    <property type="entry name" value="TRANSCRIPTION FACTOR C2H2 FAMILY-RELATED"/>
    <property type="match status" value="1"/>
</dbReference>
<evidence type="ECO:0000256" key="2">
    <source>
        <dbReference type="ARBA" id="ARBA00004167"/>
    </source>
</evidence>
<sequence>MNTTTTAGGPPYTATDDTQNTKGTIPEGIQFFLVIFFILIIVCYGCYISKRSLFSQSPTPSDTIISLANHHHVGAINHHIKFSQGLDDDVLVSFPTFVYSDVMIRRKGEAYTDANVSSCSICLDDYKPSDVLRMLPECEHLFHLSCIDTWLKVHPTCPVCRSML</sequence>
<dbReference type="SMART" id="SM00184">
    <property type="entry name" value="RING"/>
    <property type="match status" value="1"/>
</dbReference>
<evidence type="ECO:0000256" key="10">
    <source>
        <dbReference type="ARBA" id="ARBA00022833"/>
    </source>
</evidence>
<dbReference type="Gene3D" id="3.30.40.10">
    <property type="entry name" value="Zinc/RING finger domain, C3HC4 (zinc finger)"/>
    <property type="match status" value="1"/>
</dbReference>
<evidence type="ECO:0000256" key="16">
    <source>
        <dbReference type="SAM" id="Phobius"/>
    </source>
</evidence>
<dbReference type="AlphaFoldDB" id="A0A5N6P9F0"/>
<dbReference type="Pfam" id="PF13639">
    <property type="entry name" value="zf-RING_2"/>
    <property type="match status" value="1"/>
</dbReference>
<organism evidence="18 19">
    <name type="scientific">Mikania micrantha</name>
    <name type="common">bitter vine</name>
    <dbReference type="NCBI Taxonomy" id="192012"/>
    <lineage>
        <taxon>Eukaryota</taxon>
        <taxon>Viridiplantae</taxon>
        <taxon>Streptophyta</taxon>
        <taxon>Embryophyta</taxon>
        <taxon>Tracheophyta</taxon>
        <taxon>Spermatophyta</taxon>
        <taxon>Magnoliopsida</taxon>
        <taxon>eudicotyledons</taxon>
        <taxon>Gunneridae</taxon>
        <taxon>Pentapetalae</taxon>
        <taxon>asterids</taxon>
        <taxon>campanulids</taxon>
        <taxon>Asterales</taxon>
        <taxon>Asteraceae</taxon>
        <taxon>Asteroideae</taxon>
        <taxon>Heliantheae alliance</taxon>
        <taxon>Eupatorieae</taxon>
        <taxon>Mikania</taxon>
    </lineage>
</organism>
<keyword evidence="7" id="KW-0479">Metal-binding</keyword>
<evidence type="ECO:0000256" key="6">
    <source>
        <dbReference type="ARBA" id="ARBA00022692"/>
    </source>
</evidence>
<comment type="subcellular location">
    <subcellularLocation>
        <location evidence="2">Membrane</location>
        <topology evidence="2">Single-pass membrane protein</topology>
    </subcellularLocation>
</comment>
<keyword evidence="5" id="KW-0808">Transferase</keyword>
<dbReference type="InterPro" id="IPR013083">
    <property type="entry name" value="Znf_RING/FYVE/PHD"/>
</dbReference>
<evidence type="ECO:0000256" key="1">
    <source>
        <dbReference type="ARBA" id="ARBA00000900"/>
    </source>
</evidence>
<evidence type="ECO:0000256" key="14">
    <source>
        <dbReference type="PROSITE-ProRule" id="PRU00175"/>
    </source>
</evidence>
<evidence type="ECO:0000256" key="12">
    <source>
        <dbReference type="ARBA" id="ARBA00023136"/>
    </source>
</evidence>
<comment type="caution">
    <text evidence="18">The sequence shown here is derived from an EMBL/GenBank/DDBJ whole genome shotgun (WGS) entry which is preliminary data.</text>
</comment>
<dbReference type="EMBL" id="SZYD01000006">
    <property type="protein sequence ID" value="KAD5961865.1"/>
    <property type="molecule type" value="Genomic_DNA"/>
</dbReference>
<dbReference type="SUPFAM" id="SSF57850">
    <property type="entry name" value="RING/U-box"/>
    <property type="match status" value="1"/>
</dbReference>
<evidence type="ECO:0000256" key="9">
    <source>
        <dbReference type="ARBA" id="ARBA00022786"/>
    </source>
</evidence>
<dbReference type="Proteomes" id="UP000326396">
    <property type="component" value="Linkage Group LG14"/>
</dbReference>
<keyword evidence="9" id="KW-0833">Ubl conjugation pathway</keyword>
<name>A0A5N6P9F0_9ASTR</name>
<dbReference type="GO" id="GO:0061630">
    <property type="term" value="F:ubiquitin protein ligase activity"/>
    <property type="evidence" value="ECO:0007669"/>
    <property type="project" value="UniProtKB-EC"/>
</dbReference>
<dbReference type="EC" id="2.3.2.27" evidence="4"/>
<evidence type="ECO:0000313" key="18">
    <source>
        <dbReference type="EMBL" id="KAD5961865.1"/>
    </source>
</evidence>
<keyword evidence="8 14" id="KW-0863">Zinc-finger</keyword>
<feature type="region of interest" description="Disordered" evidence="15">
    <location>
        <begin position="1"/>
        <end position="20"/>
    </location>
</feature>
<accession>A0A5N6P9F0</accession>
<dbReference type="InterPro" id="IPR045899">
    <property type="entry name" value="ATL71-like"/>
</dbReference>
<evidence type="ECO:0000259" key="17">
    <source>
        <dbReference type="PROSITE" id="PS50089"/>
    </source>
</evidence>
<feature type="compositionally biased region" description="Low complexity" evidence="15">
    <location>
        <begin position="1"/>
        <end position="15"/>
    </location>
</feature>
<dbReference type="OrthoDB" id="8062037at2759"/>
<reference evidence="18 19" key="1">
    <citation type="submission" date="2019-05" db="EMBL/GenBank/DDBJ databases">
        <title>Mikania micrantha, genome provides insights into the molecular mechanism of rapid growth.</title>
        <authorList>
            <person name="Liu B."/>
        </authorList>
    </citation>
    <scope>NUCLEOTIDE SEQUENCE [LARGE SCALE GENOMIC DNA]</scope>
    <source>
        <strain evidence="18">NLD-2019</strain>
        <tissue evidence="18">Leaf</tissue>
    </source>
</reference>
<evidence type="ECO:0000256" key="11">
    <source>
        <dbReference type="ARBA" id="ARBA00022989"/>
    </source>
</evidence>
<dbReference type="PANTHER" id="PTHR46719:SF24">
    <property type="entry name" value="ZINC FINGER, RING_FYVE_PHD-TYPE-RELATED"/>
    <property type="match status" value="1"/>
</dbReference>
<protein>
    <recommendedName>
        <fullName evidence="4">RING-type E3 ubiquitin transferase</fullName>
        <ecNumber evidence="4">2.3.2.27</ecNumber>
    </recommendedName>
</protein>
<evidence type="ECO:0000256" key="5">
    <source>
        <dbReference type="ARBA" id="ARBA00022679"/>
    </source>
</evidence>
<dbReference type="FunFam" id="3.30.40.10:FF:000187">
    <property type="entry name" value="E3 ubiquitin-protein ligase ATL6"/>
    <property type="match status" value="1"/>
</dbReference>
<evidence type="ECO:0000256" key="4">
    <source>
        <dbReference type="ARBA" id="ARBA00012483"/>
    </source>
</evidence>
<keyword evidence="12 16" id="KW-0472">Membrane</keyword>
<gene>
    <name evidence="18" type="ORF">E3N88_13338</name>
</gene>
<feature type="transmembrane region" description="Helical" evidence="16">
    <location>
        <begin position="29"/>
        <end position="47"/>
    </location>
</feature>
<comment type="catalytic activity">
    <reaction evidence="1">
        <text>S-ubiquitinyl-[E2 ubiquitin-conjugating enzyme]-L-cysteine + [acceptor protein]-L-lysine = [E2 ubiquitin-conjugating enzyme]-L-cysteine + N(6)-ubiquitinyl-[acceptor protein]-L-lysine.</text>
        <dbReference type="EC" id="2.3.2.27"/>
    </reaction>
</comment>
<comment type="similarity">
    <text evidence="13">Belongs to the RING-type zinc finger family. ATL subfamily.</text>
</comment>
<evidence type="ECO:0000256" key="8">
    <source>
        <dbReference type="ARBA" id="ARBA00022771"/>
    </source>
</evidence>
<feature type="domain" description="RING-type" evidence="17">
    <location>
        <begin position="119"/>
        <end position="161"/>
    </location>
</feature>